<feature type="region of interest" description="Disordered" evidence="1">
    <location>
        <begin position="37"/>
        <end position="76"/>
    </location>
</feature>
<dbReference type="AlphaFoldDB" id="A0AAW1XX76"/>
<dbReference type="Proteomes" id="UP001457282">
    <property type="component" value="Unassembled WGS sequence"/>
</dbReference>
<sequence>MCDGLVEQRRENFEHGLEEKVGCGGWALMRSTCGGLLATQSQTGPKDKASESAERAGDTAESGKDKSEGFLQQTGAQVKNMAQGAVDTVKTTLGMAKDDEENDEPVYYKRDRN</sequence>
<keyword evidence="3" id="KW-1185">Reference proteome</keyword>
<gene>
    <name evidence="2" type="ORF">M0R45_017966</name>
</gene>
<dbReference type="PANTHER" id="PTHR34191:SF20">
    <property type="entry name" value="LATE EMBRYOGENESIS ABUNDANT PROTEIN (LEA) FAMILY PROTEIN"/>
    <property type="match status" value="1"/>
</dbReference>
<evidence type="ECO:0000313" key="3">
    <source>
        <dbReference type="Proteomes" id="UP001457282"/>
    </source>
</evidence>
<dbReference type="EMBL" id="JBEDUW010000003">
    <property type="protein sequence ID" value="KAK9941360.1"/>
    <property type="molecule type" value="Genomic_DNA"/>
</dbReference>
<dbReference type="PANTHER" id="PTHR34191">
    <property type="entry name" value="LATE EMBRYOGENESIS ABUNDANT PROTEIN (LEA) FAMILY PROTEIN"/>
    <property type="match status" value="1"/>
</dbReference>
<feature type="compositionally biased region" description="Basic and acidic residues" evidence="1">
    <location>
        <begin position="45"/>
        <end position="68"/>
    </location>
</feature>
<reference evidence="2 3" key="1">
    <citation type="journal article" date="2023" name="G3 (Bethesda)">
        <title>A chromosome-length genome assembly and annotation of blackberry (Rubus argutus, cv. 'Hillquist').</title>
        <authorList>
            <person name="Bruna T."/>
            <person name="Aryal R."/>
            <person name="Dudchenko O."/>
            <person name="Sargent D.J."/>
            <person name="Mead D."/>
            <person name="Buti M."/>
            <person name="Cavallini A."/>
            <person name="Hytonen T."/>
            <person name="Andres J."/>
            <person name="Pham M."/>
            <person name="Weisz D."/>
            <person name="Mascagni F."/>
            <person name="Usai G."/>
            <person name="Natali L."/>
            <person name="Bassil N."/>
            <person name="Fernandez G.E."/>
            <person name="Lomsadze A."/>
            <person name="Armour M."/>
            <person name="Olukolu B."/>
            <person name="Poorten T."/>
            <person name="Britton C."/>
            <person name="Davik J."/>
            <person name="Ashrafi H."/>
            <person name="Aiden E.L."/>
            <person name="Borodovsky M."/>
            <person name="Worthington M."/>
        </authorList>
    </citation>
    <scope>NUCLEOTIDE SEQUENCE [LARGE SCALE GENOMIC DNA]</scope>
    <source>
        <strain evidence="2">PI 553951</strain>
    </source>
</reference>
<dbReference type="InterPro" id="IPR039624">
    <property type="entry name" value="LEA1/2/D7/KIN2"/>
</dbReference>
<organism evidence="2 3">
    <name type="scientific">Rubus argutus</name>
    <name type="common">Southern blackberry</name>
    <dbReference type="NCBI Taxonomy" id="59490"/>
    <lineage>
        <taxon>Eukaryota</taxon>
        <taxon>Viridiplantae</taxon>
        <taxon>Streptophyta</taxon>
        <taxon>Embryophyta</taxon>
        <taxon>Tracheophyta</taxon>
        <taxon>Spermatophyta</taxon>
        <taxon>Magnoliopsida</taxon>
        <taxon>eudicotyledons</taxon>
        <taxon>Gunneridae</taxon>
        <taxon>Pentapetalae</taxon>
        <taxon>rosids</taxon>
        <taxon>fabids</taxon>
        <taxon>Rosales</taxon>
        <taxon>Rosaceae</taxon>
        <taxon>Rosoideae</taxon>
        <taxon>Rosoideae incertae sedis</taxon>
        <taxon>Rubus</taxon>
    </lineage>
</organism>
<evidence type="ECO:0000313" key="2">
    <source>
        <dbReference type="EMBL" id="KAK9941360.1"/>
    </source>
</evidence>
<proteinExistence type="predicted"/>
<name>A0AAW1XX76_RUBAR</name>
<comment type="caution">
    <text evidence="2">The sequence shown here is derived from an EMBL/GenBank/DDBJ whole genome shotgun (WGS) entry which is preliminary data.</text>
</comment>
<feature type="region of interest" description="Disordered" evidence="1">
    <location>
        <begin position="91"/>
        <end position="113"/>
    </location>
</feature>
<evidence type="ECO:0000256" key="1">
    <source>
        <dbReference type="SAM" id="MobiDB-lite"/>
    </source>
</evidence>
<protein>
    <submittedName>
        <fullName evidence="2">Uncharacterized protein</fullName>
    </submittedName>
</protein>
<accession>A0AAW1XX76</accession>